<dbReference type="PANTHER" id="PTHR28570">
    <property type="entry name" value="ASPARTYL AMINOPEPTIDASE"/>
    <property type="match status" value="1"/>
</dbReference>
<dbReference type="GO" id="GO:0004177">
    <property type="term" value="F:aminopeptidase activity"/>
    <property type="evidence" value="ECO:0007669"/>
    <property type="project" value="UniProtKB-KW"/>
</dbReference>
<keyword evidence="7 9" id="KW-0862">Zinc</keyword>
<dbReference type="PRINTS" id="PR00932">
    <property type="entry name" value="AMINO1PTASE"/>
</dbReference>
<keyword evidence="5 9" id="KW-0479">Metal-binding</keyword>
<accession>A0A395JL61</accession>
<evidence type="ECO:0000256" key="4">
    <source>
        <dbReference type="ARBA" id="ARBA00022670"/>
    </source>
</evidence>
<dbReference type="EC" id="3.4.11.-" evidence="10"/>
<keyword evidence="12" id="KW-1185">Reference proteome</keyword>
<dbReference type="InParanoid" id="A0A395JL61"/>
<dbReference type="OrthoDB" id="5288740at2"/>
<evidence type="ECO:0000256" key="10">
    <source>
        <dbReference type="RuleBase" id="RU004387"/>
    </source>
</evidence>
<comment type="caution">
    <text evidence="11">The sequence shown here is derived from an EMBL/GenBank/DDBJ whole genome shotgun (WGS) entry which is preliminary data.</text>
</comment>
<dbReference type="InterPro" id="IPR001948">
    <property type="entry name" value="Peptidase_M18"/>
</dbReference>
<dbReference type="RefSeq" id="WP_113954713.1">
    <property type="nucleotide sequence ID" value="NZ_QNRT01000003.1"/>
</dbReference>
<reference evidence="11 12" key="1">
    <citation type="submission" date="2018-06" db="EMBL/GenBank/DDBJ databases">
        <title>Genomic Encyclopedia of Type Strains, Phase IV (KMG-IV): sequencing the most valuable type-strain genomes for metagenomic binning, comparative biology and taxonomic classification.</title>
        <authorList>
            <person name="Goeker M."/>
        </authorList>
    </citation>
    <scope>NUCLEOTIDE SEQUENCE [LARGE SCALE GENOMIC DNA]</scope>
    <source>
        <strain evidence="11 12">DSM 24032</strain>
    </source>
</reference>
<sequence length="416" mass="45414">MSNPIAQSLCDFIAESPTPFHATQNLLKLFTDAGFEVLHEGQDWSIEPHSSYAVTRNDSSIIAFRTGADLTSGIQMIGAHTDSPCLKIKPNPEIRTHGYLQLGVEVYGGALLHPWLDRDLSIAGRVSGLNDNGEIVSELIDFKRPIAIIPNLAIHLDREANSSRVINPQNNLPLILTQQEDTSFEQLLLQQCRHGVVKILEYELSCYDTQVPQLTGLHDEFVSAARLDNLLSSYIGARALVDTESDQAALYISTDHEEVGSSSAYGANGPFLKSVLERITNNPTELTQTLSRSLLLSCDNAHGIHPNYSDKHDKNHGPILNAGPVIKINSNQRYASTSVSSAKFQARCAEAGVPLQKFVTRSDMACGSTIGPITSSQIGIETLDVGAPQWGMHSIRETAGTQDCEYLYKAACAFLR</sequence>
<comment type="similarity">
    <text evidence="2 9">Belongs to the peptidase M18 family.</text>
</comment>
<dbReference type="NCBIfam" id="NF002759">
    <property type="entry name" value="PRK02813.1"/>
    <property type="match status" value="1"/>
</dbReference>
<evidence type="ECO:0000256" key="3">
    <source>
        <dbReference type="ARBA" id="ARBA00022438"/>
    </source>
</evidence>
<keyword evidence="6 9" id="KW-0378">Hydrolase</keyword>
<keyword evidence="3 9" id="KW-0031">Aminopeptidase</keyword>
<dbReference type="SUPFAM" id="SSF101821">
    <property type="entry name" value="Aminopeptidase/glucanase lid domain"/>
    <property type="match status" value="1"/>
</dbReference>
<dbReference type="AlphaFoldDB" id="A0A395JL61"/>
<evidence type="ECO:0000256" key="7">
    <source>
        <dbReference type="ARBA" id="ARBA00022833"/>
    </source>
</evidence>
<protein>
    <recommendedName>
        <fullName evidence="10">M18 family aminopeptidase</fullName>
        <ecNumber evidence="10">3.4.11.-</ecNumber>
    </recommendedName>
</protein>
<comment type="cofactor">
    <cofactor evidence="1 10">
        <name>Zn(2+)</name>
        <dbReference type="ChEBI" id="CHEBI:29105"/>
    </cofactor>
</comment>
<dbReference type="PANTHER" id="PTHR28570:SF3">
    <property type="entry name" value="ASPARTYL AMINOPEPTIDASE"/>
    <property type="match status" value="1"/>
</dbReference>
<keyword evidence="8 9" id="KW-0482">Metalloprotease</keyword>
<name>A0A395JL61_9GAMM</name>
<dbReference type="SUPFAM" id="SSF53187">
    <property type="entry name" value="Zn-dependent exopeptidases"/>
    <property type="match status" value="1"/>
</dbReference>
<keyword evidence="4 9" id="KW-0645">Protease</keyword>
<evidence type="ECO:0000256" key="5">
    <source>
        <dbReference type="ARBA" id="ARBA00022723"/>
    </source>
</evidence>
<dbReference type="Gene3D" id="3.40.630.10">
    <property type="entry name" value="Zn peptidases"/>
    <property type="match status" value="1"/>
</dbReference>
<evidence type="ECO:0000256" key="1">
    <source>
        <dbReference type="ARBA" id="ARBA00001947"/>
    </source>
</evidence>
<evidence type="ECO:0000256" key="8">
    <source>
        <dbReference type="ARBA" id="ARBA00023049"/>
    </source>
</evidence>
<proteinExistence type="inferred from homology"/>
<dbReference type="GO" id="GO:0008270">
    <property type="term" value="F:zinc ion binding"/>
    <property type="evidence" value="ECO:0007669"/>
    <property type="project" value="InterPro"/>
</dbReference>
<evidence type="ECO:0000313" key="12">
    <source>
        <dbReference type="Proteomes" id="UP000253083"/>
    </source>
</evidence>
<gene>
    <name evidence="11" type="ORF">DFR28_103133</name>
</gene>
<evidence type="ECO:0000313" key="11">
    <source>
        <dbReference type="EMBL" id="RBP49708.1"/>
    </source>
</evidence>
<dbReference type="Gene3D" id="2.30.250.10">
    <property type="entry name" value="Aminopeptidase i, Domain 2"/>
    <property type="match status" value="1"/>
</dbReference>
<dbReference type="Pfam" id="PF02127">
    <property type="entry name" value="Peptidase_M18"/>
    <property type="match status" value="1"/>
</dbReference>
<dbReference type="EMBL" id="QNRT01000003">
    <property type="protein sequence ID" value="RBP49708.1"/>
    <property type="molecule type" value="Genomic_DNA"/>
</dbReference>
<dbReference type="GO" id="GO:0008237">
    <property type="term" value="F:metallopeptidase activity"/>
    <property type="evidence" value="ECO:0007669"/>
    <property type="project" value="UniProtKB-KW"/>
</dbReference>
<dbReference type="GO" id="GO:0006508">
    <property type="term" value="P:proteolysis"/>
    <property type="evidence" value="ECO:0007669"/>
    <property type="project" value="UniProtKB-KW"/>
</dbReference>
<dbReference type="InterPro" id="IPR023358">
    <property type="entry name" value="Peptidase_M18_dom2"/>
</dbReference>
<evidence type="ECO:0000256" key="2">
    <source>
        <dbReference type="ARBA" id="ARBA00008290"/>
    </source>
</evidence>
<evidence type="ECO:0000256" key="9">
    <source>
        <dbReference type="RuleBase" id="RU004386"/>
    </source>
</evidence>
<dbReference type="Proteomes" id="UP000253083">
    <property type="component" value="Unassembled WGS sequence"/>
</dbReference>
<evidence type="ECO:0000256" key="6">
    <source>
        <dbReference type="ARBA" id="ARBA00022801"/>
    </source>
</evidence>
<dbReference type="GO" id="GO:0005737">
    <property type="term" value="C:cytoplasm"/>
    <property type="evidence" value="ECO:0007669"/>
    <property type="project" value="UniProtKB-ARBA"/>
</dbReference>
<dbReference type="CDD" id="cd05658">
    <property type="entry name" value="M18_DAP"/>
    <property type="match status" value="1"/>
</dbReference>
<organism evidence="11 12">
    <name type="scientific">Arenicella xantha</name>
    <dbReference type="NCBI Taxonomy" id="644221"/>
    <lineage>
        <taxon>Bacteria</taxon>
        <taxon>Pseudomonadati</taxon>
        <taxon>Pseudomonadota</taxon>
        <taxon>Gammaproteobacteria</taxon>
        <taxon>Arenicellales</taxon>
        <taxon>Arenicellaceae</taxon>
        <taxon>Arenicella</taxon>
    </lineage>
</organism>